<comment type="caution">
    <text evidence="4">The sequence shown here is derived from an EMBL/GenBank/DDBJ whole genome shotgun (WGS) entry which is preliminary data.</text>
</comment>
<dbReference type="PRINTS" id="PR00154">
    <property type="entry name" value="AMPBINDING"/>
</dbReference>
<dbReference type="InterPro" id="IPR000873">
    <property type="entry name" value="AMP-dep_synth/lig_dom"/>
</dbReference>
<dbReference type="SUPFAM" id="SSF56801">
    <property type="entry name" value="Acetyl-CoA synthetase-like"/>
    <property type="match status" value="1"/>
</dbReference>
<accession>A0A179BAM8</accession>
<dbReference type="GO" id="GO:0016877">
    <property type="term" value="F:ligase activity, forming carbon-sulfur bonds"/>
    <property type="evidence" value="ECO:0007669"/>
    <property type="project" value="UniProtKB-ARBA"/>
</dbReference>
<dbReference type="GO" id="GO:0046872">
    <property type="term" value="F:metal ion binding"/>
    <property type="evidence" value="ECO:0007669"/>
    <property type="project" value="UniProtKB-KW"/>
</dbReference>
<gene>
    <name evidence="4" type="ORF">A4U53_34925</name>
</gene>
<dbReference type="Pfam" id="PF13193">
    <property type="entry name" value="AMP-binding_C"/>
    <property type="match status" value="1"/>
</dbReference>
<dbReference type="Pfam" id="PF00501">
    <property type="entry name" value="AMP-binding"/>
    <property type="match status" value="1"/>
</dbReference>
<dbReference type="AlphaFoldDB" id="A0A179BAM8"/>
<evidence type="ECO:0000259" key="2">
    <source>
        <dbReference type="Pfam" id="PF00501"/>
    </source>
</evidence>
<organism evidence="4">
    <name type="scientific">Rhizobium leguminosarum</name>
    <dbReference type="NCBI Taxonomy" id="384"/>
    <lineage>
        <taxon>Bacteria</taxon>
        <taxon>Pseudomonadati</taxon>
        <taxon>Pseudomonadota</taxon>
        <taxon>Alphaproteobacteria</taxon>
        <taxon>Hyphomicrobiales</taxon>
        <taxon>Rhizobiaceae</taxon>
        <taxon>Rhizobium/Agrobacterium group</taxon>
        <taxon>Rhizobium</taxon>
    </lineage>
</organism>
<dbReference type="InterPro" id="IPR020459">
    <property type="entry name" value="AMP-binding"/>
</dbReference>
<dbReference type="InterPro" id="IPR045851">
    <property type="entry name" value="AMP-bd_C_sf"/>
</dbReference>
<reference evidence="4" key="1">
    <citation type="submission" date="2016-04" db="EMBL/GenBank/DDBJ databases">
        <title>Fast-growing isolate from the root nodules of Vavilovia formosa.</title>
        <authorList>
            <person name="Kimeklis A."/>
            <person name="Safronova V."/>
            <person name="Belimov A."/>
            <person name="Andronov E."/>
        </authorList>
    </citation>
    <scope>NUCLEOTIDE SEQUENCE [LARGE SCALE GENOMIC DNA]</scope>
    <source>
        <strain evidence="4">Vaf-46</strain>
    </source>
</reference>
<dbReference type="Gene3D" id="3.40.50.12780">
    <property type="entry name" value="N-terminal domain of ligase-like"/>
    <property type="match status" value="1"/>
</dbReference>
<sequence>MRFERFLDENAGRFAAKTAIVADTARMTYGELQARSQQLAAVLFERGVRRGDRVLVFMDNCPEAAVSIFGILKAGGVFSVINSSTKASKLAYIIADCEPAAILTIGRLLPVVRSALAEATSIRAPFVLSTGLDAEAVTDHVGAFEACPSAPSYRVEHGGTEDDLAMLVYTSGSTGRPKGVMMTHRNIEAASGSIISYLENTSDDVIFNVLPLAFDYGLYQLLMSVRLGAALILEKSFAFPAAMFDVMRREKVTGLPLVPTMAAVLLQMRDLTPDFLPTLRYITNTAAALPVEHIERLRRLFPDASLFSMYGLTECKRCTYLPPAELDRRPDSVGIAIPGTHAFVVDGAGHIVLPNVTGELVIQGPHVMRGYWKDEAATACALRPGPVADLPALHTGDLFRRDEDGFLYFVARRDDIIKTRGEKVAPKEVEAVLYAHPAVVEAVVTGIPDGVLGQAVSAMVVSRDGAVTAKELIRHCQLNLEEFMVPKYLTFAESLPKTDTGKVSRKLAGDLLESAR</sequence>
<protein>
    <submittedName>
        <fullName evidence="4">AMP-dependent synthetase</fullName>
    </submittedName>
</protein>
<dbReference type="PROSITE" id="PS00455">
    <property type="entry name" value="AMP_BINDING"/>
    <property type="match status" value="1"/>
</dbReference>
<feature type="domain" description="AMP-binding enzyme C-terminal" evidence="3">
    <location>
        <begin position="428"/>
        <end position="502"/>
    </location>
</feature>
<proteinExistence type="predicted"/>
<dbReference type="PANTHER" id="PTHR43767:SF10">
    <property type="entry name" value="SURFACTIN SYNTHASE SUBUNIT 1"/>
    <property type="match status" value="1"/>
</dbReference>
<dbReference type="EMBL" id="LWBS01000456">
    <property type="protein sequence ID" value="OAP88470.1"/>
    <property type="molecule type" value="Genomic_DNA"/>
</dbReference>
<evidence type="ECO:0000256" key="1">
    <source>
        <dbReference type="ARBA" id="ARBA00022723"/>
    </source>
</evidence>
<dbReference type="Gene3D" id="3.30.300.30">
    <property type="match status" value="1"/>
</dbReference>
<dbReference type="InterPro" id="IPR042099">
    <property type="entry name" value="ANL_N_sf"/>
</dbReference>
<dbReference type="InterPro" id="IPR020845">
    <property type="entry name" value="AMP-binding_CS"/>
</dbReference>
<feature type="domain" description="AMP-dependent synthetase/ligase" evidence="2">
    <location>
        <begin position="7"/>
        <end position="372"/>
    </location>
</feature>
<dbReference type="InterPro" id="IPR025110">
    <property type="entry name" value="AMP-bd_C"/>
</dbReference>
<dbReference type="PANTHER" id="PTHR43767">
    <property type="entry name" value="LONG-CHAIN-FATTY-ACID--COA LIGASE"/>
    <property type="match status" value="1"/>
</dbReference>
<evidence type="ECO:0000259" key="3">
    <source>
        <dbReference type="Pfam" id="PF13193"/>
    </source>
</evidence>
<keyword evidence="1" id="KW-0479">Metal-binding</keyword>
<name>A0A179BAM8_RHILE</name>
<dbReference type="InterPro" id="IPR050237">
    <property type="entry name" value="ATP-dep_AMP-bd_enzyme"/>
</dbReference>
<evidence type="ECO:0000313" key="4">
    <source>
        <dbReference type="EMBL" id="OAP88470.1"/>
    </source>
</evidence>